<dbReference type="GO" id="GO:0005576">
    <property type="term" value="C:extracellular region"/>
    <property type="evidence" value="ECO:0000318"/>
    <property type="project" value="GO_Central"/>
</dbReference>
<dbReference type="EMBL" id="CM007654">
    <property type="protein sequence ID" value="ONI10612.1"/>
    <property type="molecule type" value="Genomic_DNA"/>
</dbReference>
<gene>
    <name evidence="4" type="ORF">PRUPE_4G056900</name>
</gene>
<evidence type="ECO:0000256" key="2">
    <source>
        <dbReference type="ARBA" id="ARBA00022801"/>
    </source>
</evidence>
<evidence type="ECO:0000313" key="4">
    <source>
        <dbReference type="EMBL" id="ONI10612.1"/>
    </source>
</evidence>
<organism evidence="4 5">
    <name type="scientific">Prunus persica</name>
    <name type="common">Peach</name>
    <name type="synonym">Amygdalus persica</name>
    <dbReference type="NCBI Taxonomy" id="3760"/>
    <lineage>
        <taxon>Eukaryota</taxon>
        <taxon>Viridiplantae</taxon>
        <taxon>Streptophyta</taxon>
        <taxon>Embryophyta</taxon>
        <taxon>Tracheophyta</taxon>
        <taxon>Spermatophyta</taxon>
        <taxon>Magnoliopsida</taxon>
        <taxon>eudicotyledons</taxon>
        <taxon>Gunneridae</taxon>
        <taxon>Pentapetalae</taxon>
        <taxon>rosids</taxon>
        <taxon>fabids</taxon>
        <taxon>Rosales</taxon>
        <taxon>Rosaceae</taxon>
        <taxon>Amygdaloideae</taxon>
        <taxon>Amygdaleae</taxon>
        <taxon>Prunus</taxon>
    </lineage>
</organism>
<dbReference type="InterPro" id="IPR033121">
    <property type="entry name" value="PEPTIDASE_A1"/>
</dbReference>
<feature type="domain" description="Peptidase A1" evidence="3">
    <location>
        <begin position="1"/>
        <end position="195"/>
    </location>
</feature>
<dbReference type="PANTHER" id="PTHR47967">
    <property type="entry name" value="OS07G0603500 PROTEIN-RELATED"/>
    <property type="match status" value="1"/>
</dbReference>
<dbReference type="Pfam" id="PF14541">
    <property type="entry name" value="TAXi_C"/>
    <property type="match status" value="1"/>
</dbReference>
<dbReference type="PANTHER" id="PTHR47967:SF125">
    <property type="entry name" value="PEPTIDASE A1 DOMAIN-CONTAINING PROTEIN"/>
    <property type="match status" value="1"/>
</dbReference>
<dbReference type="Proteomes" id="UP000006882">
    <property type="component" value="Chromosome G4"/>
</dbReference>
<protein>
    <recommendedName>
        <fullName evidence="3">Peptidase A1 domain-containing protein</fullName>
    </recommendedName>
</protein>
<dbReference type="STRING" id="3760.A0A251PGA1"/>
<dbReference type="PROSITE" id="PS51767">
    <property type="entry name" value="PEPTIDASE_A1"/>
    <property type="match status" value="1"/>
</dbReference>
<dbReference type="GO" id="GO:0006508">
    <property type="term" value="P:proteolysis"/>
    <property type="evidence" value="ECO:0007669"/>
    <property type="project" value="UniProtKB-KW"/>
</dbReference>
<dbReference type="Gene3D" id="2.40.70.10">
    <property type="entry name" value="Acid Proteases"/>
    <property type="match status" value="1"/>
</dbReference>
<keyword evidence="2" id="KW-0378">Hydrolase</keyword>
<dbReference type="InterPro" id="IPR021109">
    <property type="entry name" value="Peptidase_aspartic_dom_sf"/>
</dbReference>
<dbReference type="Gramene" id="ONI10612">
    <property type="protein sequence ID" value="ONI10612"/>
    <property type="gene ID" value="PRUPE_4G056900"/>
</dbReference>
<name>A0A251PGA1_PRUPE</name>
<sequence length="203" mass="22574">MGATSSFIRFGADIEQRPDLSVTELKRNNNIVLYYINLIGISVNGYMLNIPEQEFEIKKDGSGGSIIDSGAAFSHIRRAAHDSLLRALEAVLAGYGDTVKRVPSGDVPFELWYEVLKQEAFQGFPVITFHLQNSADIILDAESAFLIGKGTSGNMQFYLAIISENDPRGLNAIGAYQQTNYRFIYDTKSYKLFFGAEDCFRSS</sequence>
<dbReference type="InterPro" id="IPR032799">
    <property type="entry name" value="TAXi_C"/>
</dbReference>
<dbReference type="SUPFAM" id="SSF50630">
    <property type="entry name" value="Acid proteases"/>
    <property type="match status" value="1"/>
</dbReference>
<evidence type="ECO:0000256" key="1">
    <source>
        <dbReference type="ARBA" id="ARBA00022670"/>
    </source>
</evidence>
<accession>A0A251PGA1</accession>
<keyword evidence="1" id="KW-0645">Protease</keyword>
<dbReference type="InterPro" id="IPR051708">
    <property type="entry name" value="Plant_Aspart_Prot_A1"/>
</dbReference>
<evidence type="ECO:0000259" key="3">
    <source>
        <dbReference type="PROSITE" id="PS51767"/>
    </source>
</evidence>
<keyword evidence="5" id="KW-1185">Reference proteome</keyword>
<dbReference type="eggNOG" id="KOG1339">
    <property type="taxonomic scope" value="Eukaryota"/>
</dbReference>
<dbReference type="AlphaFoldDB" id="A0A251PGA1"/>
<evidence type="ECO:0000313" key="5">
    <source>
        <dbReference type="Proteomes" id="UP000006882"/>
    </source>
</evidence>
<proteinExistence type="predicted"/>
<dbReference type="GO" id="GO:0004190">
    <property type="term" value="F:aspartic-type endopeptidase activity"/>
    <property type="evidence" value="ECO:0000318"/>
    <property type="project" value="GO_Central"/>
</dbReference>
<reference evidence="4 5" key="1">
    <citation type="journal article" date="2013" name="Nat. Genet.">
        <title>The high-quality draft genome of peach (Prunus persica) identifies unique patterns of genetic diversity, domestication and genome evolution.</title>
        <authorList>
            <consortium name="International Peach Genome Initiative"/>
            <person name="Verde I."/>
            <person name="Abbott A.G."/>
            <person name="Scalabrin S."/>
            <person name="Jung S."/>
            <person name="Shu S."/>
            <person name="Marroni F."/>
            <person name="Zhebentyayeva T."/>
            <person name="Dettori M.T."/>
            <person name="Grimwood J."/>
            <person name="Cattonaro F."/>
            <person name="Zuccolo A."/>
            <person name="Rossini L."/>
            <person name="Jenkins J."/>
            <person name="Vendramin E."/>
            <person name="Meisel L.A."/>
            <person name="Decroocq V."/>
            <person name="Sosinski B."/>
            <person name="Prochnik S."/>
            <person name="Mitros T."/>
            <person name="Policriti A."/>
            <person name="Cipriani G."/>
            <person name="Dondini L."/>
            <person name="Ficklin S."/>
            <person name="Goodstein D.M."/>
            <person name="Xuan P."/>
            <person name="Del Fabbro C."/>
            <person name="Aramini V."/>
            <person name="Copetti D."/>
            <person name="Gonzalez S."/>
            <person name="Horner D.S."/>
            <person name="Falchi R."/>
            <person name="Lucas S."/>
            <person name="Mica E."/>
            <person name="Maldonado J."/>
            <person name="Lazzari B."/>
            <person name="Bielenberg D."/>
            <person name="Pirona R."/>
            <person name="Miculan M."/>
            <person name="Barakat A."/>
            <person name="Testolin R."/>
            <person name="Stella A."/>
            <person name="Tartarini S."/>
            <person name="Tonutti P."/>
            <person name="Arus P."/>
            <person name="Orellana A."/>
            <person name="Wells C."/>
            <person name="Main D."/>
            <person name="Vizzotto G."/>
            <person name="Silva H."/>
            <person name="Salamini F."/>
            <person name="Schmutz J."/>
            <person name="Morgante M."/>
            <person name="Rokhsar D.S."/>
        </authorList>
    </citation>
    <scope>NUCLEOTIDE SEQUENCE [LARGE SCALE GENOMIC DNA]</scope>
    <source>
        <strain evidence="5">cv. Nemared</strain>
    </source>
</reference>